<dbReference type="AlphaFoldDB" id="I9UTZ9"/>
<organism evidence="2 3">
    <name type="scientific">Helicobacter pylori Hp H-6</name>
    <dbReference type="NCBI Taxonomy" id="992061"/>
    <lineage>
        <taxon>Bacteria</taxon>
        <taxon>Pseudomonadati</taxon>
        <taxon>Campylobacterota</taxon>
        <taxon>Epsilonproteobacteria</taxon>
        <taxon>Campylobacterales</taxon>
        <taxon>Helicobacteraceae</taxon>
        <taxon>Helicobacter</taxon>
    </lineage>
</organism>
<feature type="region of interest" description="Disordered" evidence="1">
    <location>
        <begin position="1"/>
        <end position="42"/>
    </location>
</feature>
<dbReference type="PATRIC" id="fig|992061.3.peg.781"/>
<keyword evidence="2" id="KW-0547">Nucleotide-binding</keyword>
<dbReference type="Proteomes" id="UP000004177">
    <property type="component" value="Unassembled WGS sequence"/>
</dbReference>
<dbReference type="EMBL" id="AKOZ01000003">
    <property type="protein sequence ID" value="EJB83569.1"/>
    <property type="molecule type" value="Genomic_DNA"/>
</dbReference>
<keyword evidence="2" id="KW-0347">Helicase</keyword>
<evidence type="ECO:0000313" key="2">
    <source>
        <dbReference type="EMBL" id="EJB83569.1"/>
    </source>
</evidence>
<accession>I9UTZ9</accession>
<comment type="caution">
    <text evidence="2">The sequence shown here is derived from an EMBL/GenBank/DDBJ whole genome shotgun (WGS) entry which is preliminary data.</text>
</comment>
<reference evidence="2 3" key="1">
    <citation type="journal article" date="2013" name="Pathog. Dis.">
        <title>Genome sequences of 65 Helicobacter pylori strains isolated from asymptomatic individuals and patients with gastric cancer, peptic ulcer disease, or gastritis.</title>
        <authorList>
            <person name="Blanchard T.G."/>
            <person name="Czinn S.J."/>
            <person name="Correa P."/>
            <person name="Nakazawa T."/>
            <person name="Keelan M."/>
            <person name="Morningstar L."/>
            <person name="Santana-Cruz I."/>
            <person name="Maroo A."/>
            <person name="McCracken C."/>
            <person name="Shefchek K."/>
            <person name="Daugherty S."/>
            <person name="Song Y."/>
            <person name="Fraser C.M."/>
            <person name="Fricke W.F."/>
        </authorList>
    </citation>
    <scope>NUCLEOTIDE SEQUENCE [LARGE SCALE GENOMIC DNA]</scope>
    <source>
        <strain evidence="2 3">Hp H-6</strain>
    </source>
</reference>
<sequence length="86" mass="9935">MKPLSKKIKIFGSDDAKNPDDEEELQKDKTEQSPNDPKEAQKTLFDAILLQDLANAVYNVMPTKLGDRNYWENFAKKNGQHRKDLE</sequence>
<keyword evidence="2" id="KW-0067">ATP-binding</keyword>
<evidence type="ECO:0000313" key="3">
    <source>
        <dbReference type="Proteomes" id="UP000004177"/>
    </source>
</evidence>
<evidence type="ECO:0000256" key="1">
    <source>
        <dbReference type="SAM" id="MobiDB-lite"/>
    </source>
</evidence>
<protein>
    <submittedName>
        <fullName evidence="2">Helicase domain protein</fullName>
    </submittedName>
</protein>
<proteinExistence type="predicted"/>
<gene>
    <name evidence="2" type="ORF">HPHPH6_0779</name>
</gene>
<name>I9UTZ9_HELPX</name>
<dbReference type="GO" id="GO:0004386">
    <property type="term" value="F:helicase activity"/>
    <property type="evidence" value="ECO:0007669"/>
    <property type="project" value="UniProtKB-KW"/>
</dbReference>
<keyword evidence="2" id="KW-0378">Hydrolase</keyword>
<feature type="compositionally biased region" description="Basic and acidic residues" evidence="1">
    <location>
        <begin position="26"/>
        <end position="41"/>
    </location>
</feature>